<reference evidence="3 4" key="1">
    <citation type="submission" date="2018-11" db="EMBL/GenBank/DDBJ databases">
        <authorList>
            <consortium name="Pathogen Informatics"/>
        </authorList>
    </citation>
    <scope>NUCLEOTIDE SEQUENCE [LARGE SCALE GENOMIC DNA]</scope>
</reference>
<protein>
    <recommendedName>
        <fullName evidence="2">EF-hand domain-containing protein</fullName>
    </recommendedName>
</protein>
<accession>A0A3P7EB90</accession>
<dbReference type="SUPFAM" id="SSF47473">
    <property type="entry name" value="EF-hand"/>
    <property type="match status" value="1"/>
</dbReference>
<sequence>MDYIVTEPEKLFDSCDQDRKGYLMPRDLQTVCPQLDEEEINFIFTTLDSDGSGRIDREEFLGGFQNALCHGENHGQFHLYRYPGIKKRASVVEINRKATEVALGTDIVYECSAESDEAVVMVSNIFNECTLNSILKIFFNEVTLRS</sequence>
<dbReference type="GO" id="GO:0005509">
    <property type="term" value="F:calcium ion binding"/>
    <property type="evidence" value="ECO:0007669"/>
    <property type="project" value="InterPro"/>
</dbReference>
<gene>
    <name evidence="3" type="ORF">WBA_LOCUS7203</name>
</gene>
<keyword evidence="1" id="KW-0106">Calcium</keyword>
<dbReference type="InterPro" id="IPR002048">
    <property type="entry name" value="EF_hand_dom"/>
</dbReference>
<evidence type="ECO:0000259" key="2">
    <source>
        <dbReference type="PROSITE" id="PS50222"/>
    </source>
</evidence>
<dbReference type="InParanoid" id="A0A3P7EB90"/>
<evidence type="ECO:0000313" key="4">
    <source>
        <dbReference type="Proteomes" id="UP000270924"/>
    </source>
</evidence>
<dbReference type="OrthoDB" id="5861727at2759"/>
<dbReference type="Proteomes" id="UP000270924">
    <property type="component" value="Unassembled WGS sequence"/>
</dbReference>
<dbReference type="Gene3D" id="1.10.238.10">
    <property type="entry name" value="EF-hand"/>
    <property type="match status" value="1"/>
</dbReference>
<dbReference type="EMBL" id="UYWW01004915">
    <property type="protein sequence ID" value="VDM13817.1"/>
    <property type="molecule type" value="Genomic_DNA"/>
</dbReference>
<keyword evidence="4" id="KW-1185">Reference proteome</keyword>
<dbReference type="PROSITE" id="PS00018">
    <property type="entry name" value="EF_HAND_1"/>
    <property type="match status" value="1"/>
</dbReference>
<dbReference type="Pfam" id="PF13499">
    <property type="entry name" value="EF-hand_7"/>
    <property type="match status" value="1"/>
</dbReference>
<dbReference type="PROSITE" id="PS50222">
    <property type="entry name" value="EF_HAND_2"/>
    <property type="match status" value="1"/>
</dbReference>
<dbReference type="InterPro" id="IPR011992">
    <property type="entry name" value="EF-hand-dom_pair"/>
</dbReference>
<evidence type="ECO:0000256" key="1">
    <source>
        <dbReference type="ARBA" id="ARBA00022837"/>
    </source>
</evidence>
<dbReference type="AlphaFoldDB" id="A0A3P7EB90"/>
<evidence type="ECO:0000313" key="3">
    <source>
        <dbReference type="EMBL" id="VDM13817.1"/>
    </source>
</evidence>
<dbReference type="InterPro" id="IPR018247">
    <property type="entry name" value="EF_Hand_1_Ca_BS"/>
</dbReference>
<organism evidence="3 4">
    <name type="scientific">Wuchereria bancrofti</name>
    <dbReference type="NCBI Taxonomy" id="6293"/>
    <lineage>
        <taxon>Eukaryota</taxon>
        <taxon>Metazoa</taxon>
        <taxon>Ecdysozoa</taxon>
        <taxon>Nematoda</taxon>
        <taxon>Chromadorea</taxon>
        <taxon>Rhabditida</taxon>
        <taxon>Spirurina</taxon>
        <taxon>Spiruromorpha</taxon>
        <taxon>Filarioidea</taxon>
        <taxon>Onchocercidae</taxon>
        <taxon>Wuchereria</taxon>
    </lineage>
</organism>
<proteinExistence type="predicted"/>
<name>A0A3P7EB90_WUCBA</name>
<feature type="domain" description="EF-hand" evidence="2">
    <location>
        <begin position="35"/>
        <end position="70"/>
    </location>
</feature>
<dbReference type="CDD" id="cd00051">
    <property type="entry name" value="EFh"/>
    <property type="match status" value="1"/>
</dbReference>
<dbReference type="SMART" id="SM00054">
    <property type="entry name" value="EFh"/>
    <property type="match status" value="2"/>
</dbReference>